<keyword evidence="2" id="KW-1185">Reference proteome</keyword>
<dbReference type="Proteomes" id="UP000483286">
    <property type="component" value="Unassembled WGS sequence"/>
</dbReference>
<proteinExistence type="predicted"/>
<dbReference type="EMBL" id="WQLB01000009">
    <property type="protein sequence ID" value="MVN86882.1"/>
    <property type="molecule type" value="Genomic_DNA"/>
</dbReference>
<organism evidence="1 2">
    <name type="scientific">Deinococcus arboris</name>
    <dbReference type="NCBI Taxonomy" id="2682977"/>
    <lineage>
        <taxon>Bacteria</taxon>
        <taxon>Thermotogati</taxon>
        <taxon>Deinococcota</taxon>
        <taxon>Deinococci</taxon>
        <taxon>Deinococcales</taxon>
        <taxon>Deinococcaceae</taxon>
        <taxon>Deinococcus</taxon>
    </lineage>
</organism>
<gene>
    <name evidence="1" type="ORF">GO986_08905</name>
</gene>
<evidence type="ECO:0000313" key="1">
    <source>
        <dbReference type="EMBL" id="MVN86882.1"/>
    </source>
</evidence>
<protein>
    <submittedName>
        <fullName evidence="1">Uncharacterized protein</fullName>
    </submittedName>
</protein>
<sequence length="264" mass="29032">MSVLKAIEALAVVLNKEADQAEQSGDPVSLEHMRLKRGLARRMVDVAQAAAQQPEGTPHPLVTVASWLEADAAQTQAEQGEDWAAATTRERQAEGALNLVLDLKAGELLDVAADHQRLQRMERDLLGLEAGLMQALLLERHPAWRHQNEWYGRHVARILRPAAWAARQTPAVPVVSVEGEETAAQRVLFFPESQEELGRAVHAAWRDGMLAQGRNVPPHRLTWRALGDADRLLDRHIGLEVAKTTFVLLAKEDAQPTPGAGEQA</sequence>
<reference evidence="1 2" key="1">
    <citation type="submission" date="2019-12" db="EMBL/GenBank/DDBJ databases">
        <title>Deinococcus sp. HMF7620 Genome sequencing and assembly.</title>
        <authorList>
            <person name="Kang H."/>
            <person name="Kim H."/>
            <person name="Joh K."/>
        </authorList>
    </citation>
    <scope>NUCLEOTIDE SEQUENCE [LARGE SCALE GENOMIC DNA]</scope>
    <source>
        <strain evidence="1 2">HMF7620</strain>
    </source>
</reference>
<comment type="caution">
    <text evidence="1">The sequence shown here is derived from an EMBL/GenBank/DDBJ whole genome shotgun (WGS) entry which is preliminary data.</text>
</comment>
<evidence type="ECO:0000313" key="2">
    <source>
        <dbReference type="Proteomes" id="UP000483286"/>
    </source>
</evidence>
<name>A0A7C9M1Q5_9DEIO</name>
<dbReference type="RefSeq" id="WP_157458933.1">
    <property type="nucleotide sequence ID" value="NZ_WQLB01000009.1"/>
</dbReference>
<accession>A0A7C9M1Q5</accession>
<dbReference type="AlphaFoldDB" id="A0A7C9M1Q5"/>